<dbReference type="GeneID" id="64977098"/>
<dbReference type="PANTHER" id="PTHR37542:SF3">
    <property type="entry name" value="PRION-INHIBITION AND PROPAGATION HELO DOMAIN-CONTAINING PROTEIN"/>
    <property type="match status" value="1"/>
</dbReference>
<dbReference type="Proteomes" id="UP000654913">
    <property type="component" value="Chromosome 6"/>
</dbReference>
<proteinExistence type="predicted"/>
<dbReference type="KEGG" id="apuu:APUU_60141S"/>
<accession>A0A7R7XUA1</accession>
<dbReference type="SUPFAM" id="SSF56112">
    <property type="entry name" value="Protein kinase-like (PK-like)"/>
    <property type="match status" value="1"/>
</dbReference>
<evidence type="ECO:0000313" key="1">
    <source>
        <dbReference type="EMBL" id="BCS27093.1"/>
    </source>
</evidence>
<dbReference type="RefSeq" id="XP_041559287.1">
    <property type="nucleotide sequence ID" value="XM_041706953.1"/>
</dbReference>
<organism evidence="1 2">
    <name type="scientific">Aspergillus puulaauensis</name>
    <dbReference type="NCBI Taxonomy" id="1220207"/>
    <lineage>
        <taxon>Eukaryota</taxon>
        <taxon>Fungi</taxon>
        <taxon>Dikarya</taxon>
        <taxon>Ascomycota</taxon>
        <taxon>Pezizomycotina</taxon>
        <taxon>Eurotiomycetes</taxon>
        <taxon>Eurotiomycetidae</taxon>
        <taxon>Eurotiales</taxon>
        <taxon>Aspergillaceae</taxon>
        <taxon>Aspergillus</taxon>
    </lineage>
</organism>
<dbReference type="EMBL" id="AP024448">
    <property type="protein sequence ID" value="BCS27093.1"/>
    <property type="molecule type" value="Genomic_DNA"/>
</dbReference>
<dbReference type="OrthoDB" id="1911848at2759"/>
<dbReference type="InterPro" id="IPR011009">
    <property type="entry name" value="Kinase-like_dom_sf"/>
</dbReference>
<protein>
    <recommendedName>
        <fullName evidence="3">Protein kinase domain-containing protein</fullName>
    </recommendedName>
</protein>
<reference evidence="1" key="1">
    <citation type="submission" date="2021-01" db="EMBL/GenBank/DDBJ databases">
        <authorList>
            <consortium name="Aspergillus puulaauensis MK2 genome sequencing consortium"/>
            <person name="Kazuki M."/>
            <person name="Futagami T."/>
        </authorList>
    </citation>
    <scope>NUCLEOTIDE SEQUENCE</scope>
    <source>
        <strain evidence="1">MK2</strain>
    </source>
</reference>
<dbReference type="AlphaFoldDB" id="A0A7R7XUA1"/>
<evidence type="ECO:0000313" key="2">
    <source>
        <dbReference type="Proteomes" id="UP000654913"/>
    </source>
</evidence>
<gene>
    <name evidence="1" type="ORF">APUU_60141S</name>
</gene>
<reference evidence="1" key="2">
    <citation type="submission" date="2021-02" db="EMBL/GenBank/DDBJ databases">
        <title>Aspergillus puulaauensis MK2 genome sequence.</title>
        <authorList>
            <person name="Futagami T."/>
            <person name="Mori K."/>
            <person name="Kadooka C."/>
            <person name="Tanaka T."/>
        </authorList>
    </citation>
    <scope>NUCLEOTIDE SEQUENCE</scope>
    <source>
        <strain evidence="1">MK2</strain>
    </source>
</reference>
<keyword evidence="2" id="KW-1185">Reference proteome</keyword>
<dbReference type="Gene3D" id="1.10.510.10">
    <property type="entry name" value="Transferase(Phosphotransferase) domain 1"/>
    <property type="match status" value="1"/>
</dbReference>
<name>A0A7R7XUA1_9EURO</name>
<evidence type="ECO:0008006" key="3">
    <source>
        <dbReference type="Google" id="ProtNLM"/>
    </source>
</evidence>
<sequence>MATADQGVPGGYRQFELELYRHPERYGSKTAGFTAKHDLYSVGVVLLEIALWTTTSRQFAGPISKAKAKQALPPVGIVSEAVAKLSQDVRVAQEMGTEYARLIKRCLQTDFQVEQHDEQESGLLGQFQDLVIDRLNTGVAL</sequence>
<dbReference type="PANTHER" id="PTHR37542">
    <property type="entry name" value="HELO DOMAIN-CONTAINING PROTEIN-RELATED"/>
    <property type="match status" value="1"/>
</dbReference>